<dbReference type="EMBL" id="AP025314">
    <property type="protein sequence ID" value="BDD09052.1"/>
    <property type="molecule type" value="Genomic_DNA"/>
</dbReference>
<dbReference type="AlphaFoldDB" id="A0AAU9CUC8"/>
<name>A0AAU9CUC8_9BACT</name>
<dbReference type="Proteomes" id="UP001348817">
    <property type="component" value="Chromosome"/>
</dbReference>
<dbReference type="KEGG" id="fax:FUAX_14840"/>
<proteinExistence type="predicted"/>
<keyword evidence="2" id="KW-1185">Reference proteome</keyword>
<evidence type="ECO:0000313" key="1">
    <source>
        <dbReference type="EMBL" id="BDD09052.1"/>
    </source>
</evidence>
<dbReference type="RefSeq" id="WP_338394273.1">
    <property type="nucleotide sequence ID" value="NZ_AP025314.1"/>
</dbReference>
<protein>
    <submittedName>
        <fullName evidence="1">Uncharacterized protein</fullName>
    </submittedName>
</protein>
<reference evidence="1 2" key="1">
    <citation type="submission" date="2021-12" db="EMBL/GenBank/DDBJ databases">
        <title>Genome sequencing of bacteria with rrn-lacking chromosome and rrn-plasmid.</title>
        <authorList>
            <person name="Anda M."/>
            <person name="Iwasaki W."/>
        </authorList>
    </citation>
    <scope>NUCLEOTIDE SEQUENCE [LARGE SCALE GENOMIC DNA]</scope>
    <source>
        <strain evidence="1 2">DSM 100852</strain>
    </source>
</reference>
<gene>
    <name evidence="1" type="ORF">FUAX_14840</name>
</gene>
<accession>A0AAU9CUC8</accession>
<evidence type="ECO:0000313" key="2">
    <source>
        <dbReference type="Proteomes" id="UP001348817"/>
    </source>
</evidence>
<organism evidence="1 2">
    <name type="scientific">Fulvitalea axinellae</name>
    <dbReference type="NCBI Taxonomy" id="1182444"/>
    <lineage>
        <taxon>Bacteria</taxon>
        <taxon>Pseudomonadati</taxon>
        <taxon>Bacteroidota</taxon>
        <taxon>Cytophagia</taxon>
        <taxon>Cytophagales</taxon>
        <taxon>Persicobacteraceae</taxon>
        <taxon>Fulvitalea</taxon>
    </lineage>
</organism>
<sequence length="156" mass="18735">MNKVFEVKDSENKSLIIFYYRGNDSEKIFRIKRYIYNLTNFILNIIAMNYENKQADDISGYSEFLDEELEFIFHQETINVISGSYDFPQFVRAKIYLLRETIRPMISNTLNKKMKRNDPDWVKVSEMAREILKDLGKEQMTPSEFEKKENLSMDWL</sequence>